<evidence type="ECO:0000256" key="12">
    <source>
        <dbReference type="ARBA" id="ARBA00022833"/>
    </source>
</evidence>
<keyword evidence="16" id="KW-0899">Viral immunoevasion</keyword>
<dbReference type="PRINTS" id="PR00230">
    <property type="entry name" value="GEMCOATAL2"/>
</dbReference>
<sequence>MPPSSHSPSRSTQVPIKIQHRIGKKKAIRRKRIDLECGCSFYLHIDCALNGFAHRGTHHCASSAEFRLHLGADKSPLFQDCRPHREAVQLEPRHIINSNPVQPQPPESVGDSQVFPELPSLDDLTSSDWSFLAGL</sequence>
<organism evidence="19">
    <name type="scientific">Chayote yellow mosaic virus</name>
    <dbReference type="NCBI Taxonomy" id="222450"/>
    <lineage>
        <taxon>Viruses</taxon>
        <taxon>Monodnaviria</taxon>
        <taxon>Shotokuvirae</taxon>
        <taxon>Cressdnaviricota</taxon>
        <taxon>Repensiviricetes</taxon>
        <taxon>Geplafuvirales</taxon>
        <taxon>Geminiviridae</taxon>
        <taxon>Begomovirus</taxon>
        <taxon>Begomovirus chayotis</taxon>
    </lineage>
</organism>
<evidence type="ECO:0000313" key="24">
    <source>
        <dbReference type="EMBL" id="ALO02609.1"/>
    </source>
</evidence>
<accession>A0A191KV08</accession>
<dbReference type="GO" id="GO:0019028">
    <property type="term" value="C:viral capsid"/>
    <property type="evidence" value="ECO:0007669"/>
    <property type="project" value="InterPro"/>
</dbReference>
<evidence type="ECO:0000256" key="1">
    <source>
        <dbReference type="ARBA" id="ARBA00004147"/>
    </source>
</evidence>
<dbReference type="EMBL" id="KT454825">
    <property type="protein sequence ID" value="ALO02597.1"/>
    <property type="molecule type" value="Genomic_DNA"/>
</dbReference>
<dbReference type="GO" id="GO:0030430">
    <property type="term" value="C:host cell cytoplasm"/>
    <property type="evidence" value="ECO:0007669"/>
    <property type="project" value="UniProtKB-SubCell"/>
</dbReference>
<evidence type="ECO:0000256" key="14">
    <source>
        <dbReference type="ARBA" id="ARBA00023159"/>
    </source>
</evidence>
<dbReference type="Pfam" id="PF01440">
    <property type="entry name" value="Gemini_AL2"/>
    <property type="match status" value="1"/>
</dbReference>
<keyword evidence="9" id="KW-1090">Inhibition of host innate immune response by virus</keyword>
<reference evidence="19" key="2">
    <citation type="journal article" date="2016" name="Plant Dis.">
        <title>First Report of Chayote yellow mosaic virus Infecting Bitter Melon (Momordica charantia) Exhibiting Yellow Mosaic Symptoms in Benin, Nigeria, and Togo.</title>
        <authorList>
            <person name="Leke W.N."/>
            <person name="Mignouna D.B."/>
            <person name="Brown J.K."/>
            <person name="Fondong V.N."/>
        </authorList>
    </citation>
    <scope>NUCLEOTIDE SEQUENCE</scope>
    <source>
        <strain evidence="19">Benin-Momordica charantia-14</strain>
        <strain evidence="22">Nigeria-Ibadan-Momordica-35-14</strain>
        <strain evidence="20">Togo-Momordica charantia-54-14</strain>
    </source>
</reference>
<keyword evidence="10 17" id="KW-0479">Metal-binding</keyword>
<keyword evidence="5 17" id="KW-0941">Suppressor of RNA silencing</keyword>
<evidence type="ECO:0000256" key="9">
    <source>
        <dbReference type="ARBA" id="ARBA00022632"/>
    </source>
</evidence>
<evidence type="ECO:0000256" key="11">
    <source>
        <dbReference type="ARBA" id="ARBA00022771"/>
    </source>
</evidence>
<evidence type="ECO:0000256" key="4">
    <source>
        <dbReference type="ARBA" id="ARBA00014388"/>
    </source>
</evidence>
<evidence type="ECO:0000313" key="23">
    <source>
        <dbReference type="EMBL" id="ALO02603.1"/>
    </source>
</evidence>
<evidence type="ECO:0000256" key="3">
    <source>
        <dbReference type="ARBA" id="ARBA00007672"/>
    </source>
</evidence>
<evidence type="ECO:0000256" key="5">
    <source>
        <dbReference type="ARBA" id="ARBA00022463"/>
    </source>
</evidence>
<dbReference type="EMBL" id="KT454819">
    <property type="protein sequence ID" value="ALO02561.1"/>
    <property type="molecule type" value="Genomic_DNA"/>
</dbReference>
<evidence type="ECO:0000313" key="22">
    <source>
        <dbReference type="EMBL" id="ALO02597.1"/>
    </source>
</evidence>
<evidence type="ECO:0000313" key="20">
    <source>
        <dbReference type="EMBL" id="ALO02567.1"/>
    </source>
</evidence>
<comment type="domain">
    <text evidence="17">The zinc finger and the transactivation region are involved in PTGS suppression.</text>
</comment>
<dbReference type="InterPro" id="IPR000942">
    <property type="entry name" value="Gemini_AL2"/>
</dbReference>
<comment type="subcellular location">
    <subcellularLocation>
        <location evidence="2 17">Host cytoplasm</location>
    </subcellularLocation>
    <subcellularLocation>
        <location evidence="1 17">Host nucleus</location>
    </subcellularLocation>
</comment>
<dbReference type="GO" id="GO:0042025">
    <property type="term" value="C:host cell nucleus"/>
    <property type="evidence" value="ECO:0007669"/>
    <property type="project" value="UniProtKB-SubCell"/>
</dbReference>
<dbReference type="EMBL" id="KT454826">
    <property type="protein sequence ID" value="ALO02603.1"/>
    <property type="molecule type" value="Genomic_DNA"/>
</dbReference>
<name>A0A191KV08_9GEMI</name>
<proteinExistence type="inferred from homology"/>
<keyword evidence="14 17" id="KW-0010">Activator</keyword>
<dbReference type="GO" id="GO:0008270">
    <property type="term" value="F:zinc ion binding"/>
    <property type="evidence" value="ECO:0007669"/>
    <property type="project" value="UniProtKB-KW"/>
</dbReference>
<keyword evidence="15 17" id="KW-1035">Host cytoplasm</keyword>
<evidence type="ECO:0000256" key="10">
    <source>
        <dbReference type="ARBA" id="ARBA00022723"/>
    </source>
</evidence>
<comment type="subunit">
    <text evidence="17">Monomer. Homodimer. Homooligomer. Self-interaction correlates with nuclear localization and efficient activation of transcription.</text>
</comment>
<dbReference type="EMBL" id="KT454820">
    <property type="protein sequence ID" value="ALO02567.1"/>
    <property type="molecule type" value="Genomic_DNA"/>
</dbReference>
<protein>
    <recommendedName>
        <fullName evidence="4 17">Transcriptional activator protein</fullName>
        <shortName evidence="17">TrAP</shortName>
    </recommendedName>
</protein>
<evidence type="ECO:0000256" key="6">
    <source>
        <dbReference type="ARBA" id="ARBA00022553"/>
    </source>
</evidence>
<comment type="function">
    <text evidence="17">Strong activator of the late viral genes promoters. Acts as a suppressor of RNA-mediated gene silencing, also known as post-transcriptional gene silencing (PTGS), a mechanism of plant viral defense that limits the accumulation of viral RNAs. Also suppresses the host basal defense by interacting with and inhibiting SNF1 kinase, a key regulator of cell metabolism implicated in innate antiviral defense. Determines pathogenicity.</text>
</comment>
<evidence type="ECO:0000256" key="13">
    <source>
        <dbReference type="ARBA" id="ARBA00023125"/>
    </source>
</evidence>
<evidence type="ECO:0000313" key="19">
    <source>
        <dbReference type="EMBL" id="ALO02561.1"/>
    </source>
</evidence>
<comment type="similarity">
    <text evidence="3 17">Belongs to the geminiviridae transcriptional activator protein family.</text>
</comment>
<evidence type="ECO:0000256" key="18">
    <source>
        <dbReference type="SAM" id="MobiDB-lite"/>
    </source>
</evidence>
<keyword evidence="7 17" id="KW-1048">Host nucleus</keyword>
<evidence type="ECO:0000313" key="21">
    <source>
        <dbReference type="EMBL" id="ALO02591.1"/>
    </source>
</evidence>
<dbReference type="GO" id="GO:0052170">
    <property type="term" value="P:symbiont-mediated suppression of host innate immune response"/>
    <property type="evidence" value="ECO:0007669"/>
    <property type="project" value="UniProtKB-KW"/>
</dbReference>
<evidence type="ECO:0000256" key="2">
    <source>
        <dbReference type="ARBA" id="ARBA00004192"/>
    </source>
</evidence>
<evidence type="ECO:0000256" key="16">
    <source>
        <dbReference type="ARBA" id="ARBA00023280"/>
    </source>
</evidence>
<keyword evidence="11 17" id="KW-0863">Zinc-finger</keyword>
<dbReference type="GO" id="GO:0005198">
    <property type="term" value="F:structural molecule activity"/>
    <property type="evidence" value="ECO:0007669"/>
    <property type="project" value="InterPro"/>
</dbReference>
<evidence type="ECO:0000256" key="17">
    <source>
        <dbReference type="RuleBase" id="RU363028"/>
    </source>
</evidence>
<keyword evidence="6" id="KW-0597">Phosphoprotein</keyword>
<reference evidence="21" key="1">
    <citation type="submission" date="2015-08" db="EMBL/GenBank/DDBJ databases">
        <title>First report of Soybean chlorotic blotch virus and West African Asystasia virus 1 infecting cassava and a wild cassava relative in Cameroon and Togo.</title>
        <authorList>
            <person name="Leke W.N."/>
            <person name="Mignouna D.B."/>
            <person name="Brown J.K."/>
            <person name="Fondong V.N."/>
        </authorList>
    </citation>
    <scope>NUCLEOTIDE SEQUENCE</scope>
    <source>
        <strain evidence="21">Cameroon-Stinging nettle-28</strain>
        <strain evidence="24">Nigeria-Kubwa-Cover crop-44-14</strain>
        <strain evidence="23">Nigeria-Sida acuta-36-14</strain>
    </source>
</reference>
<evidence type="ECO:0000256" key="15">
    <source>
        <dbReference type="ARBA" id="ARBA00023200"/>
    </source>
</evidence>
<keyword evidence="12 17" id="KW-0862">Zinc</keyword>
<feature type="region of interest" description="Disordered" evidence="18">
    <location>
        <begin position="94"/>
        <end position="114"/>
    </location>
</feature>
<evidence type="ECO:0000256" key="8">
    <source>
        <dbReference type="ARBA" id="ARBA00022581"/>
    </source>
</evidence>
<dbReference type="EMBL" id="KT454824">
    <property type="protein sequence ID" value="ALO02591.1"/>
    <property type="molecule type" value="Genomic_DNA"/>
</dbReference>
<evidence type="ECO:0000256" key="7">
    <source>
        <dbReference type="ARBA" id="ARBA00022562"/>
    </source>
</evidence>
<keyword evidence="8 17" id="KW-0945">Host-virus interaction</keyword>
<dbReference type="GO" id="GO:0003677">
    <property type="term" value="F:DNA binding"/>
    <property type="evidence" value="ECO:0007669"/>
    <property type="project" value="UniProtKB-KW"/>
</dbReference>
<dbReference type="EMBL" id="KT454827">
    <property type="protein sequence ID" value="ALO02609.1"/>
    <property type="molecule type" value="Genomic_DNA"/>
</dbReference>
<keyword evidence="13 17" id="KW-0238">DNA-binding</keyword>